<sequence>MDGQMMYGMTGVPNNNNSISTYATLLDTGNLVLVNTSNKAILWQSFDYPTDTLLPGMNLGQDIDTGYTWSLRSWKSTDDPSPGPYTLQYNFGLASLSVNKGSKVLLIDGNSNFSIQNVFDLVPTEKRFNQLDFTQSYYIHFPIDSNSRLVLEVSGDLKYEALSEESNRWLFQFSSKCFIDNSCGIFSICNPEAIDPCKCLDGFTPLDADSWKQ</sequence>
<comment type="caution">
    <text evidence="6">The sequence shown here is derived from an EMBL/GenBank/DDBJ whole genome shotgun (WGS) entry which is preliminary data.</text>
</comment>
<dbReference type="Gene3D" id="2.90.10.30">
    <property type="match status" value="1"/>
</dbReference>
<keyword evidence="7" id="KW-1185">Reference proteome</keyword>
<evidence type="ECO:0000256" key="1">
    <source>
        <dbReference type="ARBA" id="ARBA00022729"/>
    </source>
</evidence>
<dbReference type="InterPro" id="IPR000858">
    <property type="entry name" value="S_locus_glycoprot_dom"/>
</dbReference>
<dbReference type="SUPFAM" id="SSF51110">
    <property type="entry name" value="alpha-D-mannose-specific plant lectins"/>
    <property type="match status" value="1"/>
</dbReference>
<name>A0A392PL41_9FABA</name>
<evidence type="ECO:0000259" key="4">
    <source>
        <dbReference type="Pfam" id="PF00954"/>
    </source>
</evidence>
<dbReference type="GO" id="GO:0048544">
    <property type="term" value="P:recognition of pollen"/>
    <property type="evidence" value="ECO:0007669"/>
    <property type="project" value="InterPro"/>
</dbReference>
<dbReference type="InterPro" id="IPR001480">
    <property type="entry name" value="Bulb-type_lectin_dom"/>
</dbReference>
<dbReference type="InterPro" id="IPR036426">
    <property type="entry name" value="Bulb-type_lectin_dom_sf"/>
</dbReference>
<dbReference type="Pfam" id="PF01453">
    <property type="entry name" value="B_lectin"/>
    <property type="match status" value="1"/>
</dbReference>
<feature type="domain" description="S-locus glycoprotein" evidence="4">
    <location>
        <begin position="134"/>
        <end position="205"/>
    </location>
</feature>
<evidence type="ECO:0000259" key="5">
    <source>
        <dbReference type="Pfam" id="PF01453"/>
    </source>
</evidence>
<dbReference type="PANTHER" id="PTHR32444">
    <property type="entry name" value="BULB-TYPE LECTIN DOMAIN-CONTAINING PROTEIN"/>
    <property type="match status" value="1"/>
</dbReference>
<evidence type="ECO:0000313" key="6">
    <source>
        <dbReference type="EMBL" id="MCI11615.1"/>
    </source>
</evidence>
<feature type="domain" description="Bulb-type lectin" evidence="5">
    <location>
        <begin position="14"/>
        <end position="75"/>
    </location>
</feature>
<organism evidence="6 7">
    <name type="scientific">Trifolium medium</name>
    <dbReference type="NCBI Taxonomy" id="97028"/>
    <lineage>
        <taxon>Eukaryota</taxon>
        <taxon>Viridiplantae</taxon>
        <taxon>Streptophyta</taxon>
        <taxon>Embryophyta</taxon>
        <taxon>Tracheophyta</taxon>
        <taxon>Spermatophyta</taxon>
        <taxon>Magnoliopsida</taxon>
        <taxon>eudicotyledons</taxon>
        <taxon>Gunneridae</taxon>
        <taxon>Pentapetalae</taxon>
        <taxon>rosids</taxon>
        <taxon>fabids</taxon>
        <taxon>Fabales</taxon>
        <taxon>Fabaceae</taxon>
        <taxon>Papilionoideae</taxon>
        <taxon>50 kb inversion clade</taxon>
        <taxon>NPAAA clade</taxon>
        <taxon>Hologalegina</taxon>
        <taxon>IRL clade</taxon>
        <taxon>Trifolieae</taxon>
        <taxon>Trifolium</taxon>
    </lineage>
</organism>
<feature type="non-terminal residue" evidence="6">
    <location>
        <position position="213"/>
    </location>
</feature>
<keyword evidence="3" id="KW-0325">Glycoprotein</keyword>
<dbReference type="AlphaFoldDB" id="A0A392PL41"/>
<keyword evidence="6" id="KW-0675">Receptor</keyword>
<proteinExistence type="predicted"/>
<dbReference type="Pfam" id="PF00954">
    <property type="entry name" value="S_locus_glycop"/>
    <property type="match status" value="1"/>
</dbReference>
<keyword evidence="1" id="KW-0732">Signal</keyword>
<evidence type="ECO:0000256" key="3">
    <source>
        <dbReference type="ARBA" id="ARBA00023180"/>
    </source>
</evidence>
<dbReference type="EMBL" id="LXQA010080827">
    <property type="protein sequence ID" value="MCI11615.1"/>
    <property type="molecule type" value="Genomic_DNA"/>
</dbReference>
<evidence type="ECO:0000313" key="7">
    <source>
        <dbReference type="Proteomes" id="UP000265520"/>
    </source>
</evidence>
<keyword evidence="6" id="KW-0808">Transferase</keyword>
<dbReference type="Proteomes" id="UP000265520">
    <property type="component" value="Unassembled WGS sequence"/>
</dbReference>
<protein>
    <submittedName>
        <fullName evidence="6">Receptor-like serine/threonine-protein kinase SD1-8-like</fullName>
    </submittedName>
</protein>
<evidence type="ECO:0000256" key="2">
    <source>
        <dbReference type="ARBA" id="ARBA00023157"/>
    </source>
</evidence>
<reference evidence="6 7" key="1">
    <citation type="journal article" date="2018" name="Front. Plant Sci.">
        <title>Red Clover (Trifolium pratense) and Zigzag Clover (T. medium) - A Picture of Genomic Similarities and Differences.</title>
        <authorList>
            <person name="Dluhosova J."/>
            <person name="Istvanek J."/>
            <person name="Nedelnik J."/>
            <person name="Repkova J."/>
        </authorList>
    </citation>
    <scope>NUCLEOTIDE SEQUENCE [LARGE SCALE GENOMIC DNA]</scope>
    <source>
        <strain evidence="7">cv. 10/8</strain>
        <tissue evidence="6">Leaf</tissue>
    </source>
</reference>
<dbReference type="GO" id="GO:0016301">
    <property type="term" value="F:kinase activity"/>
    <property type="evidence" value="ECO:0007669"/>
    <property type="project" value="UniProtKB-KW"/>
</dbReference>
<keyword evidence="6" id="KW-0418">Kinase</keyword>
<accession>A0A392PL41</accession>
<keyword evidence="2" id="KW-1015">Disulfide bond</keyword>
<dbReference type="PANTHER" id="PTHR32444:SF247">
    <property type="entry name" value="OS01G0958200 PROTEIN"/>
    <property type="match status" value="1"/>
</dbReference>